<name>A0ABT9E828_9PROT</name>
<comment type="caution">
    <text evidence="2">The sequence shown here is derived from an EMBL/GenBank/DDBJ whole genome shotgun (WGS) entry which is preliminary data.</text>
</comment>
<evidence type="ECO:0000313" key="3">
    <source>
        <dbReference type="Proteomes" id="UP001243009"/>
    </source>
</evidence>
<protein>
    <submittedName>
        <fullName evidence="2">Uncharacterized protein</fullName>
    </submittedName>
</protein>
<dbReference type="RefSeq" id="WP_305107075.1">
    <property type="nucleotide sequence ID" value="NZ_JAUTWS010000042.1"/>
</dbReference>
<proteinExistence type="predicted"/>
<gene>
    <name evidence="2" type="ORF">Q7A36_28010</name>
</gene>
<keyword evidence="3" id="KW-1185">Reference proteome</keyword>
<dbReference type="Proteomes" id="UP001243009">
    <property type="component" value="Unassembled WGS sequence"/>
</dbReference>
<evidence type="ECO:0000256" key="1">
    <source>
        <dbReference type="SAM" id="MobiDB-lite"/>
    </source>
</evidence>
<sequence>RVDDPLTDGGSQCSVAFVAGIGTRERAMGPAPTTSKTQAPGDGTSEINPHAERVTAEQFQHLVEAFYGTRTLVFDKHFASEVLKLNTGNRRVNQRKLAQLADQMRSGEFENTGEPIIVSAEGVLNNGQHRLLAVVEADAVVDMDVRFGIPRRVFTKTDTGASRSGGDVLTIKGIPQGGPVASAVRLLILYRRGLPDSIRQFVSNDEVGRAFERWKDIAEVVAAVNGFAYPRGIRSTPLYATAYLASRSPGKAMLQDWLYTVATGLNASKGNPAWQLRERLIRGVEAPVGTREGLLERFALMIKSWNLHASSETVSMREFRWRPEGRHPEPFPRFEGARLPSYEGVG</sequence>
<dbReference type="EMBL" id="JAUTWS010000042">
    <property type="protein sequence ID" value="MDO9712220.1"/>
    <property type="molecule type" value="Genomic_DNA"/>
</dbReference>
<accession>A0ABT9E828</accession>
<evidence type="ECO:0000313" key="2">
    <source>
        <dbReference type="EMBL" id="MDO9712220.1"/>
    </source>
</evidence>
<feature type="region of interest" description="Disordered" evidence="1">
    <location>
        <begin position="24"/>
        <end position="48"/>
    </location>
</feature>
<organism evidence="2 3">
    <name type="scientific">Paracraurococcus lichenis</name>
    <dbReference type="NCBI Taxonomy" id="3064888"/>
    <lineage>
        <taxon>Bacteria</taxon>
        <taxon>Pseudomonadati</taxon>
        <taxon>Pseudomonadota</taxon>
        <taxon>Alphaproteobacteria</taxon>
        <taxon>Acetobacterales</taxon>
        <taxon>Roseomonadaceae</taxon>
        <taxon>Paracraurococcus</taxon>
    </lineage>
</organism>
<reference evidence="2 3" key="1">
    <citation type="submission" date="2023-08" db="EMBL/GenBank/DDBJ databases">
        <title>The draft genome sequence of Paracraurococcus sp. LOR1-02.</title>
        <authorList>
            <person name="Kingkaew E."/>
            <person name="Tanasupawat S."/>
        </authorList>
    </citation>
    <scope>NUCLEOTIDE SEQUENCE [LARGE SCALE GENOMIC DNA]</scope>
    <source>
        <strain evidence="2 3">LOR1-02</strain>
    </source>
</reference>
<feature type="non-terminal residue" evidence="2">
    <location>
        <position position="1"/>
    </location>
</feature>